<feature type="compositionally biased region" description="Polar residues" evidence="1">
    <location>
        <begin position="355"/>
        <end position="364"/>
    </location>
</feature>
<evidence type="ECO:0000256" key="1">
    <source>
        <dbReference type="SAM" id="MobiDB-lite"/>
    </source>
</evidence>
<comment type="caution">
    <text evidence="2">The sequence shown here is derived from an EMBL/GenBank/DDBJ whole genome shotgun (WGS) entry which is preliminary data.</text>
</comment>
<feature type="region of interest" description="Disordered" evidence="1">
    <location>
        <begin position="234"/>
        <end position="385"/>
    </location>
</feature>
<organism evidence="2 3">
    <name type="scientific">Pleodorina starrii</name>
    <dbReference type="NCBI Taxonomy" id="330485"/>
    <lineage>
        <taxon>Eukaryota</taxon>
        <taxon>Viridiplantae</taxon>
        <taxon>Chlorophyta</taxon>
        <taxon>core chlorophytes</taxon>
        <taxon>Chlorophyceae</taxon>
        <taxon>CS clade</taxon>
        <taxon>Chlamydomonadales</taxon>
        <taxon>Volvocaceae</taxon>
        <taxon>Pleodorina</taxon>
    </lineage>
</organism>
<evidence type="ECO:0000313" key="3">
    <source>
        <dbReference type="Proteomes" id="UP001165080"/>
    </source>
</evidence>
<dbReference type="Proteomes" id="UP001165080">
    <property type="component" value="Unassembled WGS sequence"/>
</dbReference>
<feature type="compositionally biased region" description="Low complexity" evidence="1">
    <location>
        <begin position="234"/>
        <end position="246"/>
    </location>
</feature>
<feature type="compositionally biased region" description="Basic and acidic residues" evidence="1">
    <location>
        <begin position="1"/>
        <end position="15"/>
    </location>
</feature>
<dbReference type="EMBL" id="BRXU01000005">
    <property type="protein sequence ID" value="GLC51920.1"/>
    <property type="molecule type" value="Genomic_DNA"/>
</dbReference>
<name>A0A9W6BHJ1_9CHLO</name>
<feature type="compositionally biased region" description="Low complexity" evidence="1">
    <location>
        <begin position="197"/>
        <end position="218"/>
    </location>
</feature>
<feature type="compositionally biased region" description="Basic and acidic residues" evidence="1">
    <location>
        <begin position="29"/>
        <end position="40"/>
    </location>
</feature>
<gene>
    <name evidence="2" type="primary">PLEST003622</name>
    <name evidence="2" type="ORF">PLESTB_000563100</name>
</gene>
<feature type="compositionally biased region" description="Polar residues" evidence="1">
    <location>
        <begin position="43"/>
        <end position="52"/>
    </location>
</feature>
<feature type="region of interest" description="Disordered" evidence="1">
    <location>
        <begin position="1"/>
        <end position="68"/>
    </location>
</feature>
<reference evidence="2 3" key="1">
    <citation type="journal article" date="2023" name="Commun. Biol.">
        <title>Reorganization of the ancestral sex-determining regions during the evolution of trioecy in Pleodorina starrii.</title>
        <authorList>
            <person name="Takahashi K."/>
            <person name="Suzuki S."/>
            <person name="Kawai-Toyooka H."/>
            <person name="Yamamoto K."/>
            <person name="Hamaji T."/>
            <person name="Ootsuki R."/>
            <person name="Yamaguchi H."/>
            <person name="Kawachi M."/>
            <person name="Higashiyama T."/>
            <person name="Nozaki H."/>
        </authorList>
    </citation>
    <scope>NUCLEOTIDE SEQUENCE [LARGE SCALE GENOMIC DNA]</scope>
    <source>
        <strain evidence="2 3">NIES-4479</strain>
    </source>
</reference>
<keyword evidence="3" id="KW-1185">Reference proteome</keyword>
<accession>A0A9W6BHJ1</accession>
<protein>
    <submittedName>
        <fullName evidence="2">Uncharacterized protein</fullName>
    </submittedName>
</protein>
<feature type="compositionally biased region" description="Low complexity" evidence="1">
    <location>
        <begin position="309"/>
        <end position="323"/>
    </location>
</feature>
<evidence type="ECO:0000313" key="2">
    <source>
        <dbReference type="EMBL" id="GLC51920.1"/>
    </source>
</evidence>
<feature type="region of interest" description="Disordered" evidence="1">
    <location>
        <begin position="118"/>
        <end position="218"/>
    </location>
</feature>
<dbReference type="AlphaFoldDB" id="A0A9W6BHJ1"/>
<sequence>MFKVLQAHEEREPKAVLKTQSKRAQKRLTRQEARREEADRLNAASNNGNSQFGGADTRRPSSSLSADDVKEQQQIALHMYEELFSQGDVDPGLCDDIAAQLGRMHLPPAGPAAAACAAGGGSDWGSGHEEAAASLASTRTAELANLRRRVDSPPGPGPGSGFESPWPEPKPNPGGLAGKWLTRKGSAPPLFWPDPPSSSGSPRAAGAASTSASRSRGAGSILLRFGSGASFGAEGAAAASCAAAAAAGGGGGGQLGESHGSPAAPAQLFTRDSFQQLRGRAAGSEAEVEEFPELQATVSAEQPPPPPQGKQQQPQRQQGQQGQHLSHAHRRGPGGGGSSGRHAGRCQGGVKVLHRSSNGRSQPLCNGGSRGGGGGGGGGDDESATGFSLSLLWDLIQGGLCLRGDPLAAEGGDLRGPEPDVAVAIKRLVRARCPEEPDDAPVGYRNE</sequence>
<feature type="compositionally biased region" description="Gly residues" evidence="1">
    <location>
        <begin position="368"/>
        <end position="378"/>
    </location>
</feature>
<proteinExistence type="predicted"/>